<dbReference type="Proteomes" id="UP000245946">
    <property type="component" value="Unassembled WGS sequence"/>
</dbReference>
<evidence type="ECO:0000256" key="2">
    <source>
        <dbReference type="SAM" id="SignalP"/>
    </source>
</evidence>
<proteinExistence type="predicted"/>
<dbReference type="InterPro" id="IPR008930">
    <property type="entry name" value="Terpenoid_cyclase/PrenylTrfase"/>
</dbReference>
<keyword evidence="2" id="KW-0732">Signal</keyword>
<dbReference type="AlphaFoldDB" id="A0A316ZDQ9"/>
<evidence type="ECO:0000313" key="5">
    <source>
        <dbReference type="Proteomes" id="UP000245946"/>
    </source>
</evidence>
<dbReference type="InterPro" id="IPR001330">
    <property type="entry name" value="Prenyltrans"/>
</dbReference>
<dbReference type="GeneID" id="37267142"/>
<name>A0A316ZDQ9_9BASI</name>
<dbReference type="STRING" id="58919.A0A316ZDQ9"/>
<evidence type="ECO:0000256" key="1">
    <source>
        <dbReference type="ARBA" id="ARBA00022737"/>
    </source>
</evidence>
<sequence>MSLSPRHTALLLRHLHLLPTHYQCAGADAQRLTLIFFALAALDVLGSAHKVQQESEEWAQWIWERQAESGGFRPSPAFELPGPSSVRKRRRACVVHELKGHHAGHRCRKRAIWHRHTRRSSRSACCAMRTWAAAGYSERRCVRCWADVRRTMAASCRRQQTPPRTCASSTAPLPSATCWARRRGAASMSMRPSRT</sequence>
<feature type="signal peptide" evidence="2">
    <location>
        <begin position="1"/>
        <end position="48"/>
    </location>
</feature>
<dbReference type="RefSeq" id="XP_025599725.1">
    <property type="nucleotide sequence ID" value="XM_025739596.1"/>
</dbReference>
<accession>A0A316ZDQ9</accession>
<evidence type="ECO:0000259" key="3">
    <source>
        <dbReference type="Pfam" id="PF00432"/>
    </source>
</evidence>
<keyword evidence="5" id="KW-1185">Reference proteome</keyword>
<reference evidence="4 5" key="1">
    <citation type="journal article" date="2018" name="Mol. Biol. Evol.">
        <title>Broad Genomic Sampling Reveals a Smut Pathogenic Ancestry of the Fungal Clade Ustilaginomycotina.</title>
        <authorList>
            <person name="Kijpornyongpan T."/>
            <person name="Mondo S.J."/>
            <person name="Barry K."/>
            <person name="Sandor L."/>
            <person name="Lee J."/>
            <person name="Lipzen A."/>
            <person name="Pangilinan J."/>
            <person name="LaButti K."/>
            <person name="Hainaut M."/>
            <person name="Henrissat B."/>
            <person name="Grigoriev I.V."/>
            <person name="Spatafora J.W."/>
            <person name="Aime M.C."/>
        </authorList>
    </citation>
    <scope>NUCLEOTIDE SEQUENCE [LARGE SCALE GENOMIC DNA]</scope>
    <source>
        <strain evidence="4 5">MCA 4186</strain>
    </source>
</reference>
<evidence type="ECO:0000313" key="4">
    <source>
        <dbReference type="EMBL" id="PWN99446.1"/>
    </source>
</evidence>
<dbReference type="SUPFAM" id="SSF48239">
    <property type="entry name" value="Terpenoid cyclases/Protein prenyltransferases"/>
    <property type="match status" value="1"/>
</dbReference>
<gene>
    <name evidence="4" type="ORF">FA09DRAFT_231594</name>
</gene>
<feature type="domain" description="Prenyltransferase alpha-alpha toroid" evidence="3">
    <location>
        <begin position="6"/>
        <end position="98"/>
    </location>
</feature>
<dbReference type="GO" id="GO:0003824">
    <property type="term" value="F:catalytic activity"/>
    <property type="evidence" value="ECO:0007669"/>
    <property type="project" value="InterPro"/>
</dbReference>
<dbReference type="Pfam" id="PF00432">
    <property type="entry name" value="Prenyltrans"/>
    <property type="match status" value="1"/>
</dbReference>
<keyword evidence="1" id="KW-0677">Repeat</keyword>
<dbReference type="OrthoDB" id="24893at2759"/>
<feature type="chain" id="PRO_5016333627" description="Prenyltransferase alpha-alpha toroid domain-containing protein" evidence="2">
    <location>
        <begin position="49"/>
        <end position="195"/>
    </location>
</feature>
<dbReference type="EMBL" id="KZ819288">
    <property type="protein sequence ID" value="PWN99446.1"/>
    <property type="molecule type" value="Genomic_DNA"/>
</dbReference>
<protein>
    <recommendedName>
        <fullName evidence="3">Prenyltransferase alpha-alpha toroid domain-containing protein</fullName>
    </recommendedName>
</protein>
<dbReference type="Gene3D" id="1.50.10.20">
    <property type="match status" value="1"/>
</dbReference>
<organism evidence="4 5">
    <name type="scientific">Tilletiopsis washingtonensis</name>
    <dbReference type="NCBI Taxonomy" id="58919"/>
    <lineage>
        <taxon>Eukaryota</taxon>
        <taxon>Fungi</taxon>
        <taxon>Dikarya</taxon>
        <taxon>Basidiomycota</taxon>
        <taxon>Ustilaginomycotina</taxon>
        <taxon>Exobasidiomycetes</taxon>
        <taxon>Entylomatales</taxon>
        <taxon>Entylomatales incertae sedis</taxon>
        <taxon>Tilletiopsis</taxon>
    </lineage>
</organism>